<dbReference type="InterPro" id="IPR020144">
    <property type="entry name" value="SpoVAB"/>
</dbReference>
<proteinExistence type="predicted"/>
<keyword evidence="1" id="KW-1133">Transmembrane helix</keyword>
<keyword evidence="3" id="KW-1185">Reference proteome</keyword>
<sequence length="139" mass="15018">MYRYILLIIIGIAGGITVGTAIASFLTLLDLVPRLAQVSDSSNLIVFYERVLVSSVVLITVVEFFYISIFSSKLLLIPIGVLLGAFIGLLAAALAEVLNVIPVLEKRFKLGDLVHIPVLAISLGKVIGSLLDWLILDKL</sequence>
<dbReference type="AlphaFoldDB" id="A0A942UZ14"/>
<keyword evidence="1" id="KW-0472">Membrane</keyword>
<comment type="caution">
    <text evidence="2">The sequence shown here is derived from an EMBL/GenBank/DDBJ whole genome shotgun (WGS) entry which is preliminary data.</text>
</comment>
<evidence type="ECO:0000256" key="1">
    <source>
        <dbReference type="SAM" id="Phobius"/>
    </source>
</evidence>
<reference evidence="2" key="1">
    <citation type="submission" date="2019-12" db="EMBL/GenBank/DDBJ databases">
        <title>Clostridiaceae gen. nov. sp. nov., isolated from sediment in Xinjiang, China.</title>
        <authorList>
            <person name="Zhang R."/>
        </authorList>
    </citation>
    <scope>NUCLEOTIDE SEQUENCE</scope>
    <source>
        <strain evidence="2">D2Q-11</strain>
    </source>
</reference>
<feature type="transmembrane region" description="Helical" evidence="1">
    <location>
        <begin position="6"/>
        <end position="29"/>
    </location>
</feature>
<dbReference type="Pfam" id="PF13782">
    <property type="entry name" value="SpoVAB"/>
    <property type="match status" value="1"/>
</dbReference>
<feature type="transmembrane region" description="Helical" evidence="1">
    <location>
        <begin position="113"/>
        <end position="136"/>
    </location>
</feature>
<feature type="transmembrane region" description="Helical" evidence="1">
    <location>
        <begin position="50"/>
        <end position="69"/>
    </location>
</feature>
<feature type="transmembrane region" description="Helical" evidence="1">
    <location>
        <begin position="75"/>
        <end position="101"/>
    </location>
</feature>
<protein>
    <submittedName>
        <fullName evidence="2">Stage V sporulation protein AB</fullName>
    </submittedName>
</protein>
<dbReference type="RefSeq" id="WP_203367543.1">
    <property type="nucleotide sequence ID" value="NZ_WSFT01000053.1"/>
</dbReference>
<gene>
    <name evidence="2" type="ORF">GOQ27_14195</name>
</gene>
<evidence type="ECO:0000313" key="2">
    <source>
        <dbReference type="EMBL" id="MBS4539621.1"/>
    </source>
</evidence>
<accession>A0A942UZ14</accession>
<dbReference type="EMBL" id="WSFT01000053">
    <property type="protein sequence ID" value="MBS4539621.1"/>
    <property type="molecule type" value="Genomic_DNA"/>
</dbReference>
<name>A0A942UZ14_9FIRM</name>
<evidence type="ECO:0000313" key="3">
    <source>
        <dbReference type="Proteomes" id="UP000724672"/>
    </source>
</evidence>
<keyword evidence="1" id="KW-0812">Transmembrane</keyword>
<organism evidence="2 3">
    <name type="scientific">Anaeromonas frigoriresistens</name>
    <dbReference type="NCBI Taxonomy" id="2683708"/>
    <lineage>
        <taxon>Bacteria</taxon>
        <taxon>Bacillati</taxon>
        <taxon>Bacillota</taxon>
        <taxon>Tissierellia</taxon>
        <taxon>Tissierellales</taxon>
        <taxon>Thermohalobacteraceae</taxon>
        <taxon>Anaeromonas</taxon>
    </lineage>
</organism>
<dbReference type="Proteomes" id="UP000724672">
    <property type="component" value="Unassembled WGS sequence"/>
</dbReference>